<dbReference type="NCBIfam" id="TIGR00229">
    <property type="entry name" value="sensory_box"/>
    <property type="match status" value="1"/>
</dbReference>
<dbReference type="PROSITE" id="PS50112">
    <property type="entry name" value="PAS"/>
    <property type="match status" value="1"/>
</dbReference>
<dbReference type="Proteomes" id="UP000183508">
    <property type="component" value="Unassembled WGS sequence"/>
</dbReference>
<reference evidence="6" key="1">
    <citation type="submission" date="2016-10" db="EMBL/GenBank/DDBJ databases">
        <authorList>
            <person name="Varghese N."/>
        </authorList>
    </citation>
    <scope>NUCLEOTIDE SEQUENCE [LARGE SCALE GENOMIC DNA]</scope>
    <source>
        <strain evidence="6">DSM 17980</strain>
    </source>
</reference>
<feature type="transmembrane region" description="Helical" evidence="1">
    <location>
        <begin position="6"/>
        <end position="26"/>
    </location>
</feature>
<dbReference type="Gene3D" id="3.30.450.20">
    <property type="entry name" value="PAS domain"/>
    <property type="match status" value="1"/>
</dbReference>
<gene>
    <name evidence="5" type="ORF">SAMN05421543_12032</name>
</gene>
<dbReference type="Pfam" id="PF13487">
    <property type="entry name" value="HD_5"/>
    <property type="match status" value="1"/>
</dbReference>
<dbReference type="SMART" id="SM00091">
    <property type="entry name" value="PAS"/>
    <property type="match status" value="1"/>
</dbReference>
<keyword evidence="1" id="KW-0472">Membrane</keyword>
<feature type="transmembrane region" description="Helical" evidence="1">
    <location>
        <begin position="88"/>
        <end position="105"/>
    </location>
</feature>
<accession>A0A1I7KW95</accession>
<dbReference type="OrthoDB" id="9759601at2"/>
<feature type="domain" description="GGDEF" evidence="3">
    <location>
        <begin position="211"/>
        <end position="343"/>
    </location>
</feature>
<organism evidence="5 6">
    <name type="scientific">Alicyclobacillus macrosporangiidus</name>
    <dbReference type="NCBI Taxonomy" id="392015"/>
    <lineage>
        <taxon>Bacteria</taxon>
        <taxon>Bacillati</taxon>
        <taxon>Bacillota</taxon>
        <taxon>Bacilli</taxon>
        <taxon>Bacillales</taxon>
        <taxon>Alicyclobacillaceae</taxon>
        <taxon>Alicyclobacillus</taxon>
    </lineage>
</organism>
<keyword evidence="6" id="KW-1185">Reference proteome</keyword>
<protein>
    <submittedName>
        <fullName evidence="5">PAS domain S-box-containing protein/diguanylate cyclase (GGDEF) domain-containing protein</fullName>
    </submittedName>
</protein>
<dbReference type="InterPro" id="IPR000014">
    <property type="entry name" value="PAS"/>
</dbReference>
<dbReference type="SUPFAM" id="SSF109604">
    <property type="entry name" value="HD-domain/PDEase-like"/>
    <property type="match status" value="1"/>
</dbReference>
<evidence type="ECO:0000256" key="1">
    <source>
        <dbReference type="SAM" id="Phobius"/>
    </source>
</evidence>
<dbReference type="Gene3D" id="1.10.3210.10">
    <property type="entry name" value="Hypothetical protein af1432"/>
    <property type="match status" value="1"/>
</dbReference>
<evidence type="ECO:0000259" key="2">
    <source>
        <dbReference type="PROSITE" id="PS50112"/>
    </source>
</evidence>
<dbReference type="Gene3D" id="3.30.70.270">
    <property type="match status" value="1"/>
</dbReference>
<name>A0A1I7KW95_9BACL</name>
<dbReference type="InterPro" id="IPR003607">
    <property type="entry name" value="HD/PDEase_dom"/>
</dbReference>
<dbReference type="Pfam" id="PF13426">
    <property type="entry name" value="PAS_9"/>
    <property type="match status" value="1"/>
</dbReference>
<sequence length="712" mass="80340">MFLENVVHACWVAAGIIGFLEAFCRLRQVRWLRRIPDGVWDLLEIASACVALGTWAFAVDELSLFVLPVTAAVLMDLHWRPDTKQRHSWATCATLAGFVALTWWWPVHSPILKWVNCILILLAVLLTRFNRSPLTAVPFVLTVAAVFVFVPHEGISFMDVVVGSVASLLFVTYCHERRRRERALRESLLDHLTRCLNRRGAYRWIQNHKDEWVTAIIVDLDEFKFVNDTYGHDVGDQLLQETARRLHACVRAEDAVIRWGGDEFLILLVSPPSSENPEKVAERIHQRLTSQPLELNPLPKPFYIRASIGIATGRLNDDLLNRADQALLRIKRFGKNAIMAWSGTSSTPSYEDEYVSFGRHLNWAVQAFQSIVRNSPVGFVLTTEDHTIIDVNPAFEKMTGYPRSELVGRKPSVLASHAAANTELYRRVRDELAKHKQWAGTFQNVRSNGDRWNAQEYIGAVELGNNTVGYCSVVIPEQASVCEASLATSAATMKETQENNLDLYASFLSGLAHIAEMGIPGLPEHVDRVQQYVHWLGELAAAHDIVNDEDVQLIAMASVAHDIGKAFIARELLLKPSALTKAEYAYVQSHAEIGRDMLMHFIGRWVTVRNRPIERLLAFALDIAWTHHERWDGQGYPRGLAGHDIPFAGRLTAIADVLDALLSPRPYKNAWPEERVASYFREQKGRQFDPTLTDLLLQHWSHRPCPAIGSQG</sequence>
<feature type="domain" description="PAS" evidence="2">
    <location>
        <begin position="364"/>
        <end position="409"/>
    </location>
</feature>
<evidence type="ECO:0000313" key="6">
    <source>
        <dbReference type="Proteomes" id="UP000183508"/>
    </source>
</evidence>
<dbReference type="SUPFAM" id="SSF55073">
    <property type="entry name" value="Nucleotide cyclase"/>
    <property type="match status" value="1"/>
</dbReference>
<dbReference type="AlphaFoldDB" id="A0A1I7KW95"/>
<dbReference type="STRING" id="392015.SAMN05421543_12032"/>
<dbReference type="PANTHER" id="PTHR45228">
    <property type="entry name" value="CYCLIC DI-GMP PHOSPHODIESTERASE TM_0186-RELATED"/>
    <property type="match status" value="1"/>
</dbReference>
<dbReference type="InterPro" id="IPR043128">
    <property type="entry name" value="Rev_trsase/Diguanyl_cyclase"/>
</dbReference>
<dbReference type="SMART" id="SM00471">
    <property type="entry name" value="HDc"/>
    <property type="match status" value="1"/>
</dbReference>
<dbReference type="InterPro" id="IPR000160">
    <property type="entry name" value="GGDEF_dom"/>
</dbReference>
<dbReference type="NCBIfam" id="TIGR00254">
    <property type="entry name" value="GGDEF"/>
    <property type="match status" value="1"/>
</dbReference>
<dbReference type="InterPro" id="IPR052020">
    <property type="entry name" value="Cyclic_di-GMP/3'3'-cGAMP_PDE"/>
</dbReference>
<evidence type="ECO:0000259" key="3">
    <source>
        <dbReference type="PROSITE" id="PS50887"/>
    </source>
</evidence>
<dbReference type="PROSITE" id="PS51832">
    <property type="entry name" value="HD_GYP"/>
    <property type="match status" value="1"/>
</dbReference>
<feature type="transmembrane region" description="Helical" evidence="1">
    <location>
        <begin position="134"/>
        <end position="150"/>
    </location>
</feature>
<dbReference type="SUPFAM" id="SSF55785">
    <property type="entry name" value="PYP-like sensor domain (PAS domain)"/>
    <property type="match status" value="1"/>
</dbReference>
<dbReference type="InterPro" id="IPR037522">
    <property type="entry name" value="HD_GYP_dom"/>
</dbReference>
<dbReference type="SMART" id="SM00267">
    <property type="entry name" value="GGDEF"/>
    <property type="match status" value="1"/>
</dbReference>
<dbReference type="EMBL" id="FPBV01000020">
    <property type="protein sequence ID" value="SFV01751.1"/>
    <property type="molecule type" value="Genomic_DNA"/>
</dbReference>
<keyword evidence="1" id="KW-1133">Transmembrane helix</keyword>
<evidence type="ECO:0000313" key="5">
    <source>
        <dbReference type="EMBL" id="SFV01751.1"/>
    </source>
</evidence>
<dbReference type="Pfam" id="PF00990">
    <property type="entry name" value="GGDEF"/>
    <property type="match status" value="1"/>
</dbReference>
<proteinExistence type="predicted"/>
<dbReference type="CDD" id="cd00130">
    <property type="entry name" value="PAS"/>
    <property type="match status" value="1"/>
</dbReference>
<dbReference type="CDD" id="cd01949">
    <property type="entry name" value="GGDEF"/>
    <property type="match status" value="1"/>
</dbReference>
<dbReference type="InterPro" id="IPR029787">
    <property type="entry name" value="Nucleotide_cyclase"/>
</dbReference>
<dbReference type="CDD" id="cd00077">
    <property type="entry name" value="HDc"/>
    <property type="match status" value="1"/>
</dbReference>
<dbReference type="RefSeq" id="WP_074955111.1">
    <property type="nucleotide sequence ID" value="NZ_FPBV01000020.1"/>
</dbReference>
<keyword evidence="1" id="KW-0812">Transmembrane</keyword>
<dbReference type="PROSITE" id="PS50887">
    <property type="entry name" value="GGDEF"/>
    <property type="match status" value="1"/>
</dbReference>
<evidence type="ECO:0000259" key="4">
    <source>
        <dbReference type="PROSITE" id="PS51832"/>
    </source>
</evidence>
<feature type="domain" description="HD-GYP" evidence="4">
    <location>
        <begin position="500"/>
        <end position="712"/>
    </location>
</feature>
<dbReference type="PANTHER" id="PTHR45228:SF1">
    <property type="entry name" value="CYCLIC DI-GMP PHOSPHODIESTERASE TM_0186"/>
    <property type="match status" value="1"/>
</dbReference>
<dbReference type="InterPro" id="IPR035965">
    <property type="entry name" value="PAS-like_dom_sf"/>
</dbReference>
<feature type="transmembrane region" description="Helical" evidence="1">
    <location>
        <begin position="111"/>
        <end position="127"/>
    </location>
</feature>